<accession>A0AAW0TV42</accession>
<proteinExistence type="predicted"/>
<comment type="caution">
    <text evidence="2">The sequence shown here is derived from an EMBL/GenBank/DDBJ whole genome shotgun (WGS) entry which is preliminary data.</text>
</comment>
<feature type="region of interest" description="Disordered" evidence="1">
    <location>
        <begin position="215"/>
        <end position="262"/>
    </location>
</feature>
<dbReference type="AlphaFoldDB" id="A0AAW0TV42"/>
<protein>
    <submittedName>
        <fullName evidence="2">Uncharacterized protein</fullName>
    </submittedName>
</protein>
<keyword evidence="3" id="KW-1185">Reference proteome</keyword>
<gene>
    <name evidence="2" type="ORF">O3P69_010259</name>
</gene>
<reference evidence="2 3" key="1">
    <citation type="submission" date="2023-03" db="EMBL/GenBank/DDBJ databases">
        <title>High-quality genome of Scylla paramamosain provides insights in environmental adaptation.</title>
        <authorList>
            <person name="Zhang L."/>
        </authorList>
    </citation>
    <scope>NUCLEOTIDE SEQUENCE [LARGE SCALE GENOMIC DNA]</scope>
    <source>
        <strain evidence="2">LZ_2023a</strain>
        <tissue evidence="2">Muscle</tissue>
    </source>
</reference>
<name>A0AAW0TV42_SCYPA</name>
<organism evidence="2 3">
    <name type="scientific">Scylla paramamosain</name>
    <name type="common">Mud crab</name>
    <dbReference type="NCBI Taxonomy" id="85552"/>
    <lineage>
        <taxon>Eukaryota</taxon>
        <taxon>Metazoa</taxon>
        <taxon>Ecdysozoa</taxon>
        <taxon>Arthropoda</taxon>
        <taxon>Crustacea</taxon>
        <taxon>Multicrustacea</taxon>
        <taxon>Malacostraca</taxon>
        <taxon>Eumalacostraca</taxon>
        <taxon>Eucarida</taxon>
        <taxon>Decapoda</taxon>
        <taxon>Pleocyemata</taxon>
        <taxon>Brachyura</taxon>
        <taxon>Eubrachyura</taxon>
        <taxon>Portunoidea</taxon>
        <taxon>Portunidae</taxon>
        <taxon>Portuninae</taxon>
        <taxon>Scylla</taxon>
    </lineage>
</organism>
<sequence length="352" mass="38363">MYPCEGRGVGWARVSLRPPRRLQPSRPPGSGWRLLPRCGVHGLHDGRAAAHVPLRPLHRPCRCRRLLRTPGGRIQLPASSIGPRVAVNPAPRVPECGSVAAAGDREDCGEPAAGAPAARVRPAWRQRQGNCVHILGVSRVNVCEEWTARGENSGAGWAGAWQGGAGQGMTPSPPPPLLLWLIIIIITSTPHHQPARGVAAAARLKDQHRERLLSVTSRHHHHHRRKPMRQQQQQQQRRRCGSRASSRPLLRGPAAPKCRASHVPRAESNVKVICILLCCTRTQFCSRVRPPPEPEGGAAVTHEPPVETAQVTQHPTPPGPHRRDAPQVGSDVTSDDLARLCDPKLRKSVMAE</sequence>
<feature type="compositionally biased region" description="Basic and acidic residues" evidence="1">
    <location>
        <begin position="336"/>
        <end position="345"/>
    </location>
</feature>
<dbReference type="EMBL" id="JARAKH010000025">
    <property type="protein sequence ID" value="KAK8390450.1"/>
    <property type="molecule type" value="Genomic_DNA"/>
</dbReference>
<evidence type="ECO:0000313" key="2">
    <source>
        <dbReference type="EMBL" id="KAK8390450.1"/>
    </source>
</evidence>
<evidence type="ECO:0000313" key="3">
    <source>
        <dbReference type="Proteomes" id="UP001487740"/>
    </source>
</evidence>
<evidence type="ECO:0000256" key="1">
    <source>
        <dbReference type="SAM" id="MobiDB-lite"/>
    </source>
</evidence>
<feature type="region of interest" description="Disordered" evidence="1">
    <location>
        <begin position="288"/>
        <end position="352"/>
    </location>
</feature>
<feature type="compositionally biased region" description="Basic residues" evidence="1">
    <location>
        <begin position="217"/>
        <end position="228"/>
    </location>
</feature>
<dbReference type="Proteomes" id="UP001487740">
    <property type="component" value="Unassembled WGS sequence"/>
</dbReference>